<comment type="caution">
    <text evidence="5">The sequence shown here is derived from an EMBL/GenBank/DDBJ whole genome shotgun (WGS) entry which is preliminary data.</text>
</comment>
<dbReference type="CDD" id="cd03794">
    <property type="entry name" value="GT4_WbuB-like"/>
    <property type="match status" value="1"/>
</dbReference>
<evidence type="ECO:0000256" key="1">
    <source>
        <dbReference type="ARBA" id="ARBA00021292"/>
    </source>
</evidence>
<evidence type="ECO:0000313" key="6">
    <source>
        <dbReference type="Proteomes" id="UP000440668"/>
    </source>
</evidence>
<name>A0A6N7ZG40_9MICO</name>
<evidence type="ECO:0000313" key="5">
    <source>
        <dbReference type="EMBL" id="MTG88424.1"/>
    </source>
</evidence>
<dbReference type="PANTHER" id="PTHR45947">
    <property type="entry name" value="SULFOQUINOVOSYL TRANSFERASE SQD2"/>
    <property type="match status" value="1"/>
</dbReference>
<protein>
    <recommendedName>
        <fullName evidence="1">D-inositol 3-phosphate glycosyltransferase</fullName>
    </recommendedName>
</protein>
<dbReference type="GO" id="GO:0016758">
    <property type="term" value="F:hexosyltransferase activity"/>
    <property type="evidence" value="ECO:0007669"/>
    <property type="project" value="TreeGrafter"/>
</dbReference>
<organism evidence="5 6">
    <name type="scientific">Cellulosimicrobium composti</name>
    <dbReference type="NCBI Taxonomy" id="2672572"/>
    <lineage>
        <taxon>Bacteria</taxon>
        <taxon>Bacillati</taxon>
        <taxon>Actinomycetota</taxon>
        <taxon>Actinomycetes</taxon>
        <taxon>Micrococcales</taxon>
        <taxon>Promicromonosporaceae</taxon>
        <taxon>Cellulosimicrobium</taxon>
    </lineage>
</organism>
<dbReference type="Gene3D" id="3.40.50.2000">
    <property type="entry name" value="Glycogen Phosphorylase B"/>
    <property type="match status" value="2"/>
</dbReference>
<dbReference type="RefSeq" id="WP_155098535.1">
    <property type="nucleotide sequence ID" value="NZ_WMKA01000008.1"/>
</dbReference>
<reference evidence="5 6" key="1">
    <citation type="submission" date="2019-11" db="EMBL/GenBank/DDBJ databases">
        <title>Cellulosimicrobium composti sp. nov. isolated from a compost.</title>
        <authorList>
            <person name="Yang Y."/>
        </authorList>
    </citation>
    <scope>NUCLEOTIDE SEQUENCE [LARGE SCALE GENOMIC DNA]</scope>
    <source>
        <strain evidence="5 6">BIT-GX5</strain>
    </source>
</reference>
<feature type="domain" description="Glycosyltransferase subfamily 4-like N-terminal" evidence="4">
    <location>
        <begin position="24"/>
        <end position="186"/>
    </location>
</feature>
<dbReference type="GO" id="GO:1901137">
    <property type="term" value="P:carbohydrate derivative biosynthetic process"/>
    <property type="evidence" value="ECO:0007669"/>
    <property type="project" value="UniProtKB-ARBA"/>
</dbReference>
<dbReference type="InterPro" id="IPR028098">
    <property type="entry name" value="Glyco_trans_4-like_N"/>
</dbReference>
<dbReference type="Pfam" id="PF13692">
    <property type="entry name" value="Glyco_trans_1_4"/>
    <property type="match status" value="1"/>
</dbReference>
<keyword evidence="2" id="KW-0328">Glycosyltransferase</keyword>
<accession>A0A6N7ZG40</accession>
<evidence type="ECO:0000256" key="2">
    <source>
        <dbReference type="ARBA" id="ARBA00022676"/>
    </source>
</evidence>
<dbReference type="AlphaFoldDB" id="A0A6N7ZG40"/>
<proteinExistence type="predicted"/>
<dbReference type="Pfam" id="PF13579">
    <property type="entry name" value="Glyco_trans_4_4"/>
    <property type="match status" value="1"/>
</dbReference>
<dbReference type="InterPro" id="IPR050194">
    <property type="entry name" value="Glycosyltransferase_grp1"/>
</dbReference>
<evidence type="ECO:0000256" key="3">
    <source>
        <dbReference type="ARBA" id="ARBA00022679"/>
    </source>
</evidence>
<evidence type="ECO:0000259" key="4">
    <source>
        <dbReference type="Pfam" id="PF13579"/>
    </source>
</evidence>
<dbReference type="Proteomes" id="UP000440668">
    <property type="component" value="Unassembled WGS sequence"/>
</dbReference>
<dbReference type="PANTHER" id="PTHR45947:SF3">
    <property type="entry name" value="SULFOQUINOVOSYL TRANSFERASE SQD2"/>
    <property type="match status" value="1"/>
</dbReference>
<gene>
    <name evidence="5" type="ORF">GJV82_05600</name>
</gene>
<sequence length="393" mass="42013">MTPMGRVTLATRIYAPEPAAAAFRLRALATALVNEGLSVTVLTSRAPLRGGERGEHSSGVDVRRFPVLRDRTGSVRGYVPYLSFDIPLFFRMLVAPRPDVVVVEPPPTTGLAVRLACAIRRVPYVYYAADIWSDASAALAPRFVVRALRALESWVMRGAASVIAVTDGVAERAKELGARGVRLVRNGIDTAVFTPAGSAHPNAPTAPYVVYAGTMSQWQGAEVFVRAMALVREKVPDAVLVYLGQGASWQTIEREARKLPDGGRCVRMLPPVPPAEASAWLRGARAALVSMRPGAGYDMAFPTKILAGLASGAPVLYAGSGVARTVVAQQGLGRTADWDDESVAAEMVTMLEKALDGEERRQLARWVDANASWTARASEAAKIIRGALPEGAR</sequence>
<dbReference type="SUPFAM" id="SSF53756">
    <property type="entry name" value="UDP-Glycosyltransferase/glycogen phosphorylase"/>
    <property type="match status" value="1"/>
</dbReference>
<keyword evidence="3 5" id="KW-0808">Transferase</keyword>
<dbReference type="EMBL" id="WMKA01000008">
    <property type="protein sequence ID" value="MTG88424.1"/>
    <property type="molecule type" value="Genomic_DNA"/>
</dbReference>